<gene>
    <name evidence="5" type="ORF">EV657_10477</name>
</gene>
<dbReference type="EMBL" id="SOEB01000004">
    <property type="protein sequence ID" value="TDX31881.1"/>
    <property type="molecule type" value="Genomic_DNA"/>
</dbReference>
<feature type="domain" description="Peptidase M20 dimerisation" evidence="4">
    <location>
        <begin position="209"/>
        <end position="309"/>
    </location>
</feature>
<accession>A0A4R8FY08</accession>
<dbReference type="Gene3D" id="3.30.70.360">
    <property type="match status" value="1"/>
</dbReference>
<evidence type="ECO:0000259" key="4">
    <source>
        <dbReference type="Pfam" id="PF07687"/>
    </source>
</evidence>
<dbReference type="CDD" id="cd03884">
    <property type="entry name" value="M20_bAS"/>
    <property type="match status" value="1"/>
</dbReference>
<keyword evidence="3" id="KW-0479">Metal-binding</keyword>
<name>A0A4R8FY08_9RHOB</name>
<feature type="binding site" evidence="3">
    <location>
        <position position="83"/>
    </location>
    <ligand>
        <name>Zn(2+)</name>
        <dbReference type="ChEBI" id="CHEBI:29105"/>
        <label>1</label>
    </ligand>
</feature>
<dbReference type="Pfam" id="PF01546">
    <property type="entry name" value="Peptidase_M20"/>
    <property type="match status" value="1"/>
</dbReference>
<dbReference type="Gene3D" id="3.40.630.10">
    <property type="entry name" value="Zn peptidases"/>
    <property type="match status" value="1"/>
</dbReference>
<dbReference type="NCBIfam" id="NF006771">
    <property type="entry name" value="PRK09290.1-5"/>
    <property type="match status" value="1"/>
</dbReference>
<dbReference type="InterPro" id="IPR011650">
    <property type="entry name" value="Peptidase_M20_dimer"/>
</dbReference>
<dbReference type="PANTHER" id="PTHR32494">
    <property type="entry name" value="ALLANTOATE DEIMINASE-RELATED"/>
    <property type="match status" value="1"/>
</dbReference>
<evidence type="ECO:0000256" key="1">
    <source>
        <dbReference type="ARBA" id="ARBA00006153"/>
    </source>
</evidence>
<feature type="binding site" evidence="3">
    <location>
        <position position="382"/>
    </location>
    <ligand>
        <name>Zn(2+)</name>
        <dbReference type="ChEBI" id="CHEBI:29105"/>
        <label>2</label>
    </ligand>
</feature>
<reference evidence="5 6" key="1">
    <citation type="submission" date="2019-03" db="EMBL/GenBank/DDBJ databases">
        <title>Genomic Encyclopedia of Type Strains, Phase IV (KMG-IV): sequencing the most valuable type-strain genomes for metagenomic binning, comparative biology and taxonomic classification.</title>
        <authorList>
            <person name="Goeker M."/>
        </authorList>
    </citation>
    <scope>NUCLEOTIDE SEQUENCE [LARGE SCALE GENOMIC DNA]</scope>
    <source>
        <strain evidence="5 6">JA181</strain>
    </source>
</reference>
<feature type="binding site" evidence="3">
    <location>
        <position position="94"/>
    </location>
    <ligand>
        <name>Zn(2+)</name>
        <dbReference type="ChEBI" id="CHEBI:29105"/>
        <label>1</label>
    </ligand>
</feature>
<dbReference type="GO" id="GO:0016813">
    <property type="term" value="F:hydrolase activity, acting on carbon-nitrogen (but not peptide) bonds, in linear amidines"/>
    <property type="evidence" value="ECO:0007669"/>
    <property type="project" value="InterPro"/>
</dbReference>
<comment type="caution">
    <text evidence="5">The sequence shown here is derived from an EMBL/GenBank/DDBJ whole genome shotgun (WGS) entry which is preliminary data.</text>
</comment>
<dbReference type="GO" id="GO:0046872">
    <property type="term" value="F:metal ion binding"/>
    <property type="evidence" value="ECO:0007669"/>
    <property type="project" value="UniProtKB-KW"/>
</dbReference>
<dbReference type="PANTHER" id="PTHR32494:SF5">
    <property type="entry name" value="ALLANTOATE AMIDOHYDROLASE"/>
    <property type="match status" value="1"/>
</dbReference>
<evidence type="ECO:0000256" key="2">
    <source>
        <dbReference type="ARBA" id="ARBA00022801"/>
    </source>
</evidence>
<comment type="cofactor">
    <cofactor evidence="3">
        <name>Zn(2+)</name>
        <dbReference type="ChEBI" id="CHEBI:29105"/>
    </cofactor>
    <text evidence="3">Binds 2 Zn(2+) ions per subunit.</text>
</comment>
<dbReference type="InterPro" id="IPR010158">
    <property type="entry name" value="Amidase_Cbmase"/>
</dbReference>
<dbReference type="NCBIfam" id="TIGR01879">
    <property type="entry name" value="hydantase"/>
    <property type="match status" value="1"/>
</dbReference>
<keyword evidence="2 5" id="KW-0378">Hydrolase</keyword>
<dbReference type="SUPFAM" id="SSF53187">
    <property type="entry name" value="Zn-dependent exopeptidases"/>
    <property type="match status" value="1"/>
</dbReference>
<evidence type="ECO:0000313" key="5">
    <source>
        <dbReference type="EMBL" id="TDX31881.1"/>
    </source>
</evidence>
<dbReference type="SUPFAM" id="SSF55031">
    <property type="entry name" value="Bacterial exopeptidase dimerisation domain"/>
    <property type="match status" value="1"/>
</dbReference>
<feature type="binding site" evidence="3">
    <location>
        <position position="94"/>
    </location>
    <ligand>
        <name>Zn(2+)</name>
        <dbReference type="ChEBI" id="CHEBI:29105"/>
        <label>2</label>
    </ligand>
</feature>
<dbReference type="InterPro" id="IPR002933">
    <property type="entry name" value="Peptidase_M20"/>
</dbReference>
<dbReference type="PIRSF" id="PIRSF001235">
    <property type="entry name" value="Amidase_carbamoylase"/>
    <property type="match status" value="1"/>
</dbReference>
<evidence type="ECO:0000313" key="6">
    <source>
        <dbReference type="Proteomes" id="UP000295484"/>
    </source>
</evidence>
<organism evidence="5 6">
    <name type="scientific">Rhodovulum visakhapatnamense</name>
    <dbReference type="NCBI Taxonomy" id="364297"/>
    <lineage>
        <taxon>Bacteria</taxon>
        <taxon>Pseudomonadati</taxon>
        <taxon>Pseudomonadota</taxon>
        <taxon>Alphaproteobacteria</taxon>
        <taxon>Rhodobacterales</taxon>
        <taxon>Paracoccaceae</taxon>
        <taxon>Rhodovulum</taxon>
    </lineage>
</organism>
<evidence type="ECO:0000256" key="3">
    <source>
        <dbReference type="PIRSR" id="PIRSR001235-1"/>
    </source>
</evidence>
<sequence>MTADLTINLDRLMSRIAELGRIGALPGGGCKRLALSAEDAEGRALVTGWFRAAGLEVRTDVIGNCWAIRPGRSGGAPVVMGSHIDTVATGGLYDGVLGVLGGLEVIESAIEAGTETEKPLAVAFFTNEEGARFAPDMMGSGVAQGGLDLDEMLAKVGIDGVSVAEALAAIGAAGPDPVGALAPDTYLELHIEQGPVLEAEGLDIGVVTGVQGISWTEITIEGQAAHAGTTPMALRHDAGLVAARIATEARAIADAFGPPQVATVGRIALTPDLVNVIPERAVLTVDLRNTDEARLQAAEARLFERAEAFAAAGGCRLSRRTLARFEPVAFDATLVDAVEAEAQALGLTHRRMPSGAGHDAQMFAPRCPSAMIFVPSQDGISHNIREFTAPGQIAPGVRLLAQVALARAGRIDQKGQTE</sequence>
<dbReference type="AlphaFoldDB" id="A0A4R8FY08"/>
<keyword evidence="3" id="KW-0862">Zinc</keyword>
<protein>
    <submittedName>
        <fullName evidence="5">N-carbamoyl-L-amino-acid hydrolase</fullName>
    </submittedName>
</protein>
<feature type="binding site" evidence="3">
    <location>
        <position position="129"/>
    </location>
    <ligand>
        <name>Zn(2+)</name>
        <dbReference type="ChEBI" id="CHEBI:29105"/>
        <label>2</label>
    </ligand>
</feature>
<dbReference type="Proteomes" id="UP000295484">
    <property type="component" value="Unassembled WGS sequence"/>
</dbReference>
<comment type="similarity">
    <text evidence="1">Belongs to the peptidase M20 family.</text>
</comment>
<dbReference type="Pfam" id="PF07687">
    <property type="entry name" value="M20_dimer"/>
    <property type="match status" value="1"/>
</dbReference>
<dbReference type="InterPro" id="IPR036264">
    <property type="entry name" value="Bact_exopeptidase_dim_dom"/>
</dbReference>
<proteinExistence type="inferred from homology"/>
<feature type="binding site" evidence="3">
    <location>
        <position position="190"/>
    </location>
    <ligand>
        <name>Zn(2+)</name>
        <dbReference type="ChEBI" id="CHEBI:29105"/>
        <label>1</label>
    </ligand>
</feature>
<dbReference type="RefSeq" id="WP_134077309.1">
    <property type="nucleotide sequence ID" value="NZ_SOEB01000004.1"/>
</dbReference>